<dbReference type="Gene3D" id="2.40.30.20">
    <property type="match status" value="2"/>
</dbReference>
<dbReference type="PANTHER" id="PTHR21098">
    <property type="entry name" value="RIBOFLAVIN SYNTHASE ALPHA CHAIN"/>
    <property type="match status" value="1"/>
</dbReference>
<evidence type="ECO:0000313" key="12">
    <source>
        <dbReference type="EMBL" id="VUX56167.1"/>
    </source>
</evidence>
<feature type="domain" description="Lumazine-binding" evidence="11">
    <location>
        <begin position="98"/>
        <end position="194"/>
    </location>
</feature>
<dbReference type="EC" id="2.5.1.9" evidence="4 9"/>
<dbReference type="EMBL" id="LR633967">
    <property type="protein sequence ID" value="VUX56167.1"/>
    <property type="molecule type" value="Genomic_DNA"/>
</dbReference>
<evidence type="ECO:0000256" key="7">
    <source>
        <dbReference type="ARBA" id="ARBA00022679"/>
    </source>
</evidence>
<evidence type="ECO:0000256" key="8">
    <source>
        <dbReference type="ARBA" id="ARBA00022737"/>
    </source>
</evidence>
<reference evidence="12" key="1">
    <citation type="submission" date="2019-07" db="EMBL/GenBank/DDBJ databases">
        <authorList>
            <person name="Weber M."/>
            <person name="Kostadinov I."/>
            <person name="Kostadinov D I."/>
        </authorList>
    </citation>
    <scope>NUCLEOTIDE SEQUENCE</scope>
    <source>
        <strain evidence="12">Gfbio:sag-sample-m06:053724c1-46a9-4a36-b237-ea2bf867836b</strain>
    </source>
</reference>
<evidence type="ECO:0000256" key="6">
    <source>
        <dbReference type="ARBA" id="ARBA00022619"/>
    </source>
</evidence>
<evidence type="ECO:0000256" key="2">
    <source>
        <dbReference type="ARBA" id="ARBA00002803"/>
    </source>
</evidence>
<dbReference type="InterPro" id="IPR017938">
    <property type="entry name" value="Riboflavin_synthase-like_b-brl"/>
</dbReference>
<comment type="function">
    <text evidence="2">Catalyzes the dismutation of two molecules of 6,7-dimethyl-8-ribityllumazine, resulting in the formation of riboflavin and 5-amino-6-(D-ribitylamino)uracil.</text>
</comment>
<evidence type="ECO:0000256" key="3">
    <source>
        <dbReference type="ARBA" id="ARBA00004887"/>
    </source>
</evidence>
<keyword evidence="8" id="KW-0677">Repeat</keyword>
<evidence type="ECO:0000256" key="9">
    <source>
        <dbReference type="NCBIfam" id="TIGR00187"/>
    </source>
</evidence>
<dbReference type="InterPro" id="IPR023366">
    <property type="entry name" value="ATP_synth_asu-like_sf"/>
</dbReference>
<evidence type="ECO:0000256" key="1">
    <source>
        <dbReference type="ARBA" id="ARBA00000968"/>
    </source>
</evidence>
<feature type="repeat" description="Lumazine-binding" evidence="10">
    <location>
        <begin position="1"/>
        <end position="97"/>
    </location>
</feature>
<comment type="pathway">
    <text evidence="3">Cofactor biosynthesis; riboflavin biosynthesis; riboflavin from 2-hydroxy-3-oxobutyl phosphate and 5-amino-6-(D-ribitylamino)uracil: step 2/2.</text>
</comment>
<dbReference type="Pfam" id="PF00677">
    <property type="entry name" value="Lum_binding"/>
    <property type="match status" value="2"/>
</dbReference>
<gene>
    <name evidence="12" type="primary">ribE</name>
    <name evidence="12" type="ORF">JTBM06_V1_360002</name>
</gene>
<evidence type="ECO:0000259" key="11">
    <source>
        <dbReference type="PROSITE" id="PS51177"/>
    </source>
</evidence>
<feature type="repeat" description="Lumazine-binding" evidence="10">
    <location>
        <begin position="98"/>
        <end position="194"/>
    </location>
</feature>
<organism evidence="12">
    <name type="scientific">uncultured Woeseiaceae bacterium</name>
    <dbReference type="NCBI Taxonomy" id="1983305"/>
    <lineage>
        <taxon>Bacteria</taxon>
        <taxon>Pseudomonadati</taxon>
        <taxon>Pseudomonadota</taxon>
        <taxon>Gammaproteobacteria</taxon>
        <taxon>Woeseiales</taxon>
        <taxon>Woeseiaceae</taxon>
        <taxon>environmental samples</taxon>
    </lineage>
</organism>
<dbReference type="NCBIfam" id="NF009566">
    <property type="entry name" value="PRK13020.1"/>
    <property type="match status" value="1"/>
</dbReference>
<evidence type="ECO:0000256" key="10">
    <source>
        <dbReference type="PROSITE-ProRule" id="PRU00524"/>
    </source>
</evidence>
<dbReference type="InterPro" id="IPR026017">
    <property type="entry name" value="Lumazine-bd_dom"/>
</dbReference>
<dbReference type="SUPFAM" id="SSF63380">
    <property type="entry name" value="Riboflavin synthase domain-like"/>
    <property type="match status" value="2"/>
</dbReference>
<feature type="domain" description="Lumazine-binding" evidence="11">
    <location>
        <begin position="1"/>
        <end position="97"/>
    </location>
</feature>
<dbReference type="NCBIfam" id="NF006767">
    <property type="entry name" value="PRK09289.1"/>
    <property type="match status" value="1"/>
</dbReference>
<dbReference type="PANTHER" id="PTHR21098:SF12">
    <property type="entry name" value="RIBOFLAVIN SYNTHASE"/>
    <property type="match status" value="1"/>
</dbReference>
<dbReference type="InterPro" id="IPR001783">
    <property type="entry name" value="Lumazine-bd"/>
</dbReference>
<sequence length="213" mass="22689">MFSGIIEAIGRIERIEPQGGDLRLTINSADLPWQEFAVGESIAVNGVCLTAVDFLHNGFIADVSVETAGVTVLANLAAGSKVNLEPSVKLGERLGGHLVSGHVDCVGQVKTRETDARSVKLVIGIPLEISRYIAKKGSVCIDGVSLTVNEVSDNSFSVNIIPHTADATIIGDYRSGTEVNIEVDLLARYVERLLANGNESAITEEYLRAHGYA</sequence>
<evidence type="ECO:0000256" key="4">
    <source>
        <dbReference type="ARBA" id="ARBA00012827"/>
    </source>
</evidence>
<dbReference type="CDD" id="cd00402">
    <property type="entry name" value="Riboflavin_synthase_like"/>
    <property type="match status" value="1"/>
</dbReference>
<keyword evidence="7 12" id="KW-0808">Transferase</keyword>
<comment type="catalytic activity">
    <reaction evidence="1">
        <text>2 6,7-dimethyl-8-(1-D-ribityl)lumazine + H(+) = 5-amino-6-(D-ribitylamino)uracil + riboflavin</text>
        <dbReference type="Rhea" id="RHEA:20772"/>
        <dbReference type="ChEBI" id="CHEBI:15378"/>
        <dbReference type="ChEBI" id="CHEBI:15934"/>
        <dbReference type="ChEBI" id="CHEBI:57986"/>
        <dbReference type="ChEBI" id="CHEBI:58201"/>
        <dbReference type="EC" id="2.5.1.9"/>
    </reaction>
</comment>
<dbReference type="PROSITE" id="PS51177">
    <property type="entry name" value="LUMAZINE_BIND"/>
    <property type="match status" value="2"/>
</dbReference>
<name>A0A7D9H4B2_9GAMM</name>
<accession>A0A7D9H4B2</accession>
<proteinExistence type="predicted"/>
<protein>
    <recommendedName>
        <fullName evidence="5 9">Riboflavin synthase</fullName>
        <ecNumber evidence="4 9">2.5.1.9</ecNumber>
    </recommendedName>
</protein>
<dbReference type="AlphaFoldDB" id="A0A7D9H4B2"/>
<dbReference type="GO" id="GO:0009231">
    <property type="term" value="P:riboflavin biosynthetic process"/>
    <property type="evidence" value="ECO:0007669"/>
    <property type="project" value="UniProtKB-KW"/>
</dbReference>
<dbReference type="GO" id="GO:0004746">
    <property type="term" value="F:riboflavin synthase activity"/>
    <property type="evidence" value="ECO:0007669"/>
    <property type="project" value="UniProtKB-UniRule"/>
</dbReference>
<dbReference type="PIRSF" id="PIRSF000498">
    <property type="entry name" value="Riboflavin_syn_A"/>
    <property type="match status" value="1"/>
</dbReference>
<dbReference type="FunFam" id="2.40.30.20:FF:000004">
    <property type="entry name" value="Riboflavin synthase, alpha subunit"/>
    <property type="match status" value="1"/>
</dbReference>
<evidence type="ECO:0000256" key="5">
    <source>
        <dbReference type="ARBA" id="ARBA00013950"/>
    </source>
</evidence>
<keyword evidence="6" id="KW-0686">Riboflavin biosynthesis</keyword>
<dbReference type="NCBIfam" id="TIGR00187">
    <property type="entry name" value="ribE"/>
    <property type="match status" value="1"/>
</dbReference>